<name>A0ABD0Z9B8_CARAN</name>
<evidence type="ECO:0008006" key="4">
    <source>
        <dbReference type="Google" id="ProtNLM"/>
    </source>
</evidence>
<keyword evidence="3" id="KW-1185">Reference proteome</keyword>
<evidence type="ECO:0000313" key="3">
    <source>
        <dbReference type="Proteomes" id="UP001558713"/>
    </source>
</evidence>
<comment type="caution">
    <text evidence="2">The sequence shown here is derived from an EMBL/GenBank/DDBJ whole genome shotgun (WGS) entry which is preliminary data.</text>
</comment>
<dbReference type="AlphaFoldDB" id="A0ABD0Z9B8"/>
<evidence type="ECO:0000256" key="1">
    <source>
        <dbReference type="SAM" id="MobiDB-lite"/>
    </source>
</evidence>
<protein>
    <recommendedName>
        <fullName evidence="4">Glycine-rich protein</fullName>
    </recommendedName>
</protein>
<sequence>MSLTQANCFRPSYYPSRSKCISSVPIRSSLRFTLRATSSVSTQFSPLLNHRRRLPTGKSKQSPAVCLFGGKDKSDGSDEISPWKAMEKALGKKSVEDMLREQIQKKDFYDTDSGGNIPPRGGGGSGGNGEERPEGSGGEDGGLAGIADETLQVVLGTLGFIFLYTYIITGEELVKLARDYIRFLMGKPKTVRLTRAMDSWNGFLDKMSRQRVYDEYWLEKAIINTPTWYDSPDKYKRVLRAYVDSNSDEQLD</sequence>
<evidence type="ECO:0000313" key="2">
    <source>
        <dbReference type="EMBL" id="KAL1191202.1"/>
    </source>
</evidence>
<dbReference type="PANTHER" id="PTHR35483">
    <property type="entry name" value="NUCLEUSENVELOPE PROTEIN"/>
    <property type="match status" value="1"/>
</dbReference>
<dbReference type="PANTHER" id="PTHR35483:SF1">
    <property type="entry name" value="GLYCINE-RICH PROTEIN-RELATED"/>
    <property type="match status" value="1"/>
</dbReference>
<feature type="region of interest" description="Disordered" evidence="1">
    <location>
        <begin position="108"/>
        <end position="143"/>
    </location>
</feature>
<reference evidence="2 3" key="1">
    <citation type="submission" date="2024-04" db="EMBL/GenBank/DDBJ databases">
        <title>Genome assembly C_amara_ONT_v2.</title>
        <authorList>
            <person name="Yant L."/>
            <person name="Moore C."/>
            <person name="Slenker M."/>
        </authorList>
    </citation>
    <scope>NUCLEOTIDE SEQUENCE [LARGE SCALE GENOMIC DNA]</scope>
    <source>
        <tissue evidence="2">Leaf</tissue>
    </source>
</reference>
<proteinExistence type="predicted"/>
<dbReference type="Proteomes" id="UP001558713">
    <property type="component" value="Unassembled WGS sequence"/>
</dbReference>
<feature type="region of interest" description="Disordered" evidence="1">
    <location>
        <begin position="53"/>
        <end position="80"/>
    </location>
</feature>
<gene>
    <name evidence="2" type="ORF">V5N11_014264</name>
</gene>
<organism evidence="2 3">
    <name type="scientific">Cardamine amara subsp. amara</name>
    <dbReference type="NCBI Taxonomy" id="228776"/>
    <lineage>
        <taxon>Eukaryota</taxon>
        <taxon>Viridiplantae</taxon>
        <taxon>Streptophyta</taxon>
        <taxon>Embryophyta</taxon>
        <taxon>Tracheophyta</taxon>
        <taxon>Spermatophyta</taxon>
        <taxon>Magnoliopsida</taxon>
        <taxon>eudicotyledons</taxon>
        <taxon>Gunneridae</taxon>
        <taxon>Pentapetalae</taxon>
        <taxon>rosids</taxon>
        <taxon>malvids</taxon>
        <taxon>Brassicales</taxon>
        <taxon>Brassicaceae</taxon>
        <taxon>Cardamineae</taxon>
        <taxon>Cardamine</taxon>
    </lineage>
</organism>
<dbReference type="EMBL" id="JBANAX010000859">
    <property type="protein sequence ID" value="KAL1191202.1"/>
    <property type="molecule type" value="Genomic_DNA"/>
</dbReference>
<accession>A0ABD0Z9B8</accession>